<dbReference type="Gene3D" id="2.180.10.10">
    <property type="entry name" value="RHS repeat-associated core"/>
    <property type="match status" value="2"/>
</dbReference>
<name>A0A0E3M3G0_9BACT</name>
<dbReference type="EMBL" id="KP830097">
    <property type="protein sequence ID" value="AKA59505.1"/>
    <property type="molecule type" value="Genomic_DNA"/>
</dbReference>
<dbReference type="PANTHER" id="PTHR32305">
    <property type="match status" value="1"/>
</dbReference>
<organism evidence="2">
    <name type="scientific">uncultured bacterium NM_1663</name>
    <dbReference type="NCBI Taxonomy" id="1630017"/>
    <lineage>
        <taxon>Bacteria</taxon>
        <taxon>environmental samples</taxon>
    </lineage>
</organism>
<reference evidence="2" key="1">
    <citation type="journal article" date="2015" name="Proc. Natl. Acad. Sci. U.S.A.">
        <title>Multiplexed metagenome mining using short DNA sequence tags facilitates targeted discovery of epoxyketone proteasome inhibitors.</title>
        <authorList>
            <person name="Owen J.G."/>
            <person name="Charlop-Powers Z."/>
            <person name="Smith A.G."/>
            <person name="Ternei M.A."/>
            <person name="Calle P.Y."/>
            <person name="Reddy B.V."/>
            <person name="Montiel D."/>
            <person name="Brady S.F."/>
        </authorList>
    </citation>
    <scope>NUCLEOTIDE SEQUENCE</scope>
</reference>
<feature type="region of interest" description="Disordered" evidence="1">
    <location>
        <begin position="724"/>
        <end position="748"/>
    </location>
</feature>
<feature type="compositionally biased region" description="Polar residues" evidence="1">
    <location>
        <begin position="735"/>
        <end position="748"/>
    </location>
</feature>
<dbReference type="PANTHER" id="PTHR32305:SF15">
    <property type="entry name" value="PROTEIN RHSA-RELATED"/>
    <property type="match status" value="1"/>
</dbReference>
<dbReference type="NCBIfam" id="TIGR03696">
    <property type="entry name" value="Rhs_assc_core"/>
    <property type="match status" value="1"/>
</dbReference>
<feature type="region of interest" description="Disordered" evidence="1">
    <location>
        <begin position="481"/>
        <end position="500"/>
    </location>
</feature>
<sequence length="1005" mass="108389">MRQVDLTVFDPASGMMQPVTVARYLYDRAGYLRAAWDPRISPTLTTTYGYDAKGHLTSITPPGQEAWTLAYATTPRDPLNEGRLSSVSRPALPGTATTTVAYDVPLTGGSAPYQMGAANAAAWGQTDVPMSATAIFPPDRVPSNPPTNYSPAEIHYLDNQGRQVNLAEPGGRISTTEYDEDDNAVRELTPANRQRALASSNSAQRASELDTRRTFAPNGIEMTDEVGPRHAVELASGETVQARRRVHVTYDEDRTGGVEHLPTTTTVSAQIAGRPDADARTTKRTYDWALGKPKTETKDPGGLNLTETTLYDATTGLVTETRQPSEPGGGGPGTTRTTYWSAGANAANAACGGRPEWANLPCKKAPAAQPGGPPLPITRYTYNWLGQVATQTDTSGTTTRTQTFTYDGAGRELSEAISSGAGAAQPTVFTTYHPTLGLPTTTSTSDGTITRGYDSLGRVVSYTDADANISTTTYDLLSRPVTTTDGKGSQTRTYDPNTGDLTGMSISGVGALSATYDADGKLTSESYPNGLRAETSYDETGEPVRLTYTKSSDCGADCTWYADRVTSSVHGQWLTETSTLGDKRYAYDAAGRLKQVRDTPPELGCTVRDYSYDANSNRTARVRHDPGLGGECYTAGAGTRSSYSYDAADRLISDGYTYDAFGRTLKVPGRDTGAPAGVGDMTQTYFADDRIQSITQNAVTTSYTLDPNLRTRTESVAGLQPVNRTNHYADDSDSPAWTSEDSTGTHWSRNVTGIDGDLVAVQDSVTGVQFQLTNLHGDLIATAAADSSSPNLLKTSRYDEFGVPAAGTTPDRYGWLGSKRRATSQPSGSILMGQRVYLPTTGRFLQTDPVEGGSSNTYDYADADPVNRLDLDGRHVGCRSKVHWVGSRRGSGRLNFYADWRCPKSAWPTGVSLLKVTVTIERKVRGKFNVLLKGKFEHVFTGRIEHFFRGQNRDLKIGGWNVRCHHPGRRYKVKLIVNAILHSPTGIGVGTHHERFVNAKVGRCA</sequence>
<evidence type="ECO:0000313" key="2">
    <source>
        <dbReference type="EMBL" id="AKA59505.1"/>
    </source>
</evidence>
<protein>
    <submittedName>
        <fullName evidence="2">Putative large secreted protein</fullName>
    </submittedName>
</protein>
<dbReference type="InterPro" id="IPR022385">
    <property type="entry name" value="Rhs_assc_core"/>
</dbReference>
<dbReference type="InterPro" id="IPR031325">
    <property type="entry name" value="RHS_repeat"/>
</dbReference>
<dbReference type="NCBIfam" id="TIGR01643">
    <property type="entry name" value="YD_repeat_2x"/>
    <property type="match status" value="1"/>
</dbReference>
<dbReference type="AlphaFoldDB" id="A0A0E3M3G0"/>
<accession>A0A0E3M3G0</accession>
<proteinExistence type="predicted"/>
<dbReference type="Pfam" id="PF05593">
    <property type="entry name" value="RHS_repeat"/>
    <property type="match status" value="2"/>
</dbReference>
<evidence type="ECO:0000256" key="1">
    <source>
        <dbReference type="SAM" id="MobiDB-lite"/>
    </source>
</evidence>
<dbReference type="InterPro" id="IPR006530">
    <property type="entry name" value="YD"/>
</dbReference>
<dbReference type="InterPro" id="IPR050708">
    <property type="entry name" value="T6SS_VgrG/RHS"/>
</dbReference>